<sequence>MEFLGENHELKAEAESILKKFEDQIENLKKSDTESFRRKFEKAPDVEAKSRHLRNLLETNIPASALLLDHLLKNQNRNPLEYLLLLSYRHSVAMSLESFTKARELAEKAHEIAKDLYLNAIRNYMDPKIPTKSAYNAYIKACVDLLLVCRYQGKVEEAQKFLEEATTVAEKENDTDDKHLLRIFYGDILLARGQLNKAIEDVFHPLLRQQNLTDYNKGLLLQKLGNACRSAARWGQAKEHLRKSILIARNQGDKISEYDRATDLGNVYRSEGRIADALKKQASHMGYAFNRGDVWGLTVACFNMGFAFYSITPKPDLARALKLLSLKHELASRTANEPLRGMAFNNLGKVFCAMGQHEMALKVLSQSVKVAQETLNVAGEGMAYGNIGTSYRSLGNYEAAILNHTKYLTNASGRGDDGGVAIMQRELAIDYLCKGDLELAEKQVREAISTLETIRSKLGSEDSSKIANFDKNQAETYSLLQVILSRRGKFSEALALSELARSRALTDLIRDKIVKDMDVKSASWIYSSDFVSRWEELVDEILKDYKATADALETNFLVYSVLKDYDKNTVQQWLYIWLVLCKQMAGDGERIHFRRVILSEGVEEDTLVDSGFFASLTRSFKMASIKAIGELTAKTNSDEVKEEEDVDSEIPDTPEVKELLLLLGSFSLSETEQRKNLPVTSRIESVDRDLTQTEENEKHRAEMCLERVVEHASWERDGVKQLRRLYDVCISPIEDCLPESSDEKNAPKITIIPHEFLFNVPFCCLKNEKKQYFVERFALSYVPSLRALFLLNQRYKYLKERQGQRKLQLLAMGDPVMVLDVPVLSSSGDEAKNVQTIFGSEQCRLALRDEATKELLLLELKNIDVLHVATHACPQDSEVSVGSRKEKLHGIIKLVAGKNPQCDYSMRGCLLLAPSDKNCYGVVEAKEIAATECTCQLVTLSCCETGLGTLTGDGVVGLYRAFFTAGAAAVLVTLWKISDDKTPIFMHHFYSEFKATGNVFRSLRSAMLFCIREKKLPPQQWAAFSLVGAEVF</sequence>
<dbReference type="SMART" id="SM00028">
    <property type="entry name" value="TPR"/>
    <property type="match status" value="5"/>
</dbReference>
<keyword evidence="3" id="KW-1185">Reference proteome</keyword>
<dbReference type="SUPFAM" id="SSF48452">
    <property type="entry name" value="TPR-like"/>
    <property type="match status" value="2"/>
</dbReference>
<organism evidence="2 3">
    <name type="scientific">Stegodyphus mimosarum</name>
    <name type="common">African social velvet spider</name>
    <dbReference type="NCBI Taxonomy" id="407821"/>
    <lineage>
        <taxon>Eukaryota</taxon>
        <taxon>Metazoa</taxon>
        <taxon>Ecdysozoa</taxon>
        <taxon>Arthropoda</taxon>
        <taxon>Chelicerata</taxon>
        <taxon>Arachnida</taxon>
        <taxon>Araneae</taxon>
        <taxon>Araneomorphae</taxon>
        <taxon>Entelegynae</taxon>
        <taxon>Eresoidea</taxon>
        <taxon>Eresidae</taxon>
        <taxon>Stegodyphus</taxon>
    </lineage>
</organism>
<dbReference type="Pfam" id="PF13424">
    <property type="entry name" value="TPR_12"/>
    <property type="match status" value="1"/>
</dbReference>
<protein>
    <submittedName>
        <fullName evidence="2">Tetratricopeptide repeat protein 28</fullName>
    </submittedName>
</protein>
<reference evidence="2 3" key="1">
    <citation type="submission" date="2013-11" db="EMBL/GenBank/DDBJ databases">
        <title>Genome sequencing of Stegodyphus mimosarum.</title>
        <authorList>
            <person name="Bechsgaard J."/>
        </authorList>
    </citation>
    <scope>NUCLEOTIDE SEQUENCE [LARGE SCALE GENOMIC DNA]</scope>
</reference>
<dbReference type="STRING" id="407821.A0A087TM36"/>
<dbReference type="Proteomes" id="UP000054359">
    <property type="component" value="Unassembled WGS sequence"/>
</dbReference>
<dbReference type="OMA" id="FYKQSVN"/>
<proteinExistence type="predicted"/>
<dbReference type="InterPro" id="IPR024983">
    <property type="entry name" value="CHAT_dom"/>
</dbReference>
<dbReference type="AlphaFoldDB" id="A0A087TM36"/>
<feature type="domain" description="CHAT" evidence="1">
    <location>
        <begin position="721"/>
        <end position="1028"/>
    </location>
</feature>
<dbReference type="InterPro" id="IPR011990">
    <property type="entry name" value="TPR-like_helical_dom_sf"/>
</dbReference>
<dbReference type="InterPro" id="IPR019734">
    <property type="entry name" value="TPR_rpt"/>
</dbReference>
<evidence type="ECO:0000313" key="2">
    <source>
        <dbReference type="EMBL" id="KFM66175.1"/>
    </source>
</evidence>
<dbReference type="PANTHER" id="PTHR10098:SF108">
    <property type="entry name" value="TETRATRICOPEPTIDE REPEAT PROTEIN 28"/>
    <property type="match status" value="1"/>
</dbReference>
<accession>A0A087TM36</accession>
<feature type="non-terminal residue" evidence="2">
    <location>
        <position position="1032"/>
    </location>
</feature>
<dbReference type="Pfam" id="PF12770">
    <property type="entry name" value="CHAT"/>
    <property type="match status" value="1"/>
</dbReference>
<dbReference type="OrthoDB" id="626167at2759"/>
<dbReference type="Gene3D" id="1.25.40.10">
    <property type="entry name" value="Tetratricopeptide repeat domain"/>
    <property type="match status" value="2"/>
</dbReference>
<dbReference type="EMBL" id="KK115844">
    <property type="protein sequence ID" value="KFM66175.1"/>
    <property type="molecule type" value="Genomic_DNA"/>
</dbReference>
<dbReference type="PANTHER" id="PTHR10098">
    <property type="entry name" value="RAPSYN-RELATED"/>
    <property type="match status" value="1"/>
</dbReference>
<evidence type="ECO:0000259" key="1">
    <source>
        <dbReference type="Pfam" id="PF12770"/>
    </source>
</evidence>
<gene>
    <name evidence="2" type="ORF">X975_17017</name>
</gene>
<name>A0A087TM36_STEMI</name>
<evidence type="ECO:0000313" key="3">
    <source>
        <dbReference type="Proteomes" id="UP000054359"/>
    </source>
</evidence>